<protein>
    <submittedName>
        <fullName evidence="1">Uncharacterized protein</fullName>
    </submittedName>
</protein>
<name>A0A699TCS9_TANCI</name>
<organism evidence="1">
    <name type="scientific">Tanacetum cinerariifolium</name>
    <name type="common">Dalmatian daisy</name>
    <name type="synonym">Chrysanthemum cinerariifolium</name>
    <dbReference type="NCBI Taxonomy" id="118510"/>
    <lineage>
        <taxon>Eukaryota</taxon>
        <taxon>Viridiplantae</taxon>
        <taxon>Streptophyta</taxon>
        <taxon>Embryophyta</taxon>
        <taxon>Tracheophyta</taxon>
        <taxon>Spermatophyta</taxon>
        <taxon>Magnoliopsida</taxon>
        <taxon>eudicotyledons</taxon>
        <taxon>Gunneridae</taxon>
        <taxon>Pentapetalae</taxon>
        <taxon>asterids</taxon>
        <taxon>campanulids</taxon>
        <taxon>Asterales</taxon>
        <taxon>Asteraceae</taxon>
        <taxon>Asteroideae</taxon>
        <taxon>Anthemideae</taxon>
        <taxon>Anthemidinae</taxon>
        <taxon>Tanacetum</taxon>
    </lineage>
</organism>
<comment type="caution">
    <text evidence="1">The sequence shown here is derived from an EMBL/GenBank/DDBJ whole genome shotgun (WGS) entry which is preliminary data.</text>
</comment>
<gene>
    <name evidence="1" type="ORF">Tci_879302</name>
</gene>
<dbReference type="InterPro" id="IPR027417">
    <property type="entry name" value="P-loop_NTPase"/>
</dbReference>
<evidence type="ECO:0000313" key="1">
    <source>
        <dbReference type="EMBL" id="GFD07333.1"/>
    </source>
</evidence>
<feature type="non-terminal residue" evidence="1">
    <location>
        <position position="185"/>
    </location>
</feature>
<dbReference type="EMBL" id="BKCJ011230856">
    <property type="protein sequence ID" value="GFD07333.1"/>
    <property type="molecule type" value="Genomic_DNA"/>
</dbReference>
<reference evidence="1" key="1">
    <citation type="journal article" date="2019" name="Sci. Rep.">
        <title>Draft genome of Tanacetum cinerariifolium, the natural source of mosquito coil.</title>
        <authorList>
            <person name="Yamashiro T."/>
            <person name="Shiraishi A."/>
            <person name="Satake H."/>
            <person name="Nakayama K."/>
        </authorList>
    </citation>
    <scope>NUCLEOTIDE SEQUENCE</scope>
</reference>
<sequence>MQPEYFAYEGLTSLLEVIARIQQNYNPNLLVGGIFMTKYAESYRRRLHHEFVKMLKEDATLGKCILTSTIRDNVSLAEAQLERTKNKVRFDVASRVGAGRATAPTASPDDILFKPVALPPPTAADAVPASNEEQTLLRFGSQLPAGDLITMHRIAYWQRVPLYEVLSEAIRMYGATQPEAANPLP</sequence>
<accession>A0A699TCS9</accession>
<proteinExistence type="predicted"/>
<dbReference type="Gene3D" id="3.40.50.300">
    <property type="entry name" value="P-loop containing nucleotide triphosphate hydrolases"/>
    <property type="match status" value="1"/>
</dbReference>
<dbReference type="AlphaFoldDB" id="A0A699TCS9"/>